<dbReference type="InterPro" id="IPR053229">
    <property type="entry name" value="NADH-Q_oxidrdct_subunit"/>
</dbReference>
<keyword evidence="1" id="KW-0472">Membrane</keyword>
<reference evidence="4 5" key="1">
    <citation type="journal article" date="2024" name="bioRxiv">
        <title>Comparative genomics of Cryptococcus and Kwoniella reveals pathogenesis evolution and contrasting karyotype dynamics via intercentromeric recombination or chromosome fusion.</title>
        <authorList>
            <person name="Coelho M.A."/>
            <person name="David-Palma M."/>
            <person name="Shea T."/>
            <person name="Bowers K."/>
            <person name="McGinley-Smith S."/>
            <person name="Mohammad A.W."/>
            <person name="Gnirke A."/>
            <person name="Yurkov A.M."/>
            <person name="Nowrousian M."/>
            <person name="Sun S."/>
            <person name="Cuomo C.A."/>
            <person name="Heitman J."/>
        </authorList>
    </citation>
    <scope>NUCLEOTIDE SEQUENCE [LARGE SCALE GENOMIC DNA]</scope>
    <source>
        <strain evidence="4 5">CBS 13917</strain>
    </source>
</reference>
<evidence type="ECO:0000259" key="3">
    <source>
        <dbReference type="Pfam" id="PF12853"/>
    </source>
</evidence>
<accession>A0AAW0YNA0</accession>
<feature type="transmembrane region" description="Helical" evidence="1">
    <location>
        <begin position="63"/>
        <end position="81"/>
    </location>
</feature>
<dbReference type="AlphaFoldDB" id="A0AAW0YNA0"/>
<keyword evidence="1" id="KW-0812">Transmembrane</keyword>
<name>A0AAW0YNA0_9TREE</name>
<sequence length="170" mass="18908">MPLKQTSQPYPLIDSDPHFSRVVRYMRPSDYATWAGATAVGPGLLYLYERVDPTKSSKASLRSALRLTGFLGFCAGFMLAYQQSTFRFWGWKPNQSEIAKDQAELSARAAAGQPIYGETELTPYLQGAAARNSTWSQLKLHAIPWFNVANHNVHGVDTSKYTSESSKQPS</sequence>
<dbReference type="PANTHER" id="PTHR34062:SF1">
    <property type="entry name" value="NADH-UBIQUINONE OXIDOREDUCTASE 21KDA SUBUNIT N-TERMINAL DOMAIN-CONTAINING PROTEIN"/>
    <property type="match status" value="1"/>
</dbReference>
<feature type="transmembrane region" description="Helical" evidence="1">
    <location>
        <begin position="31"/>
        <end position="48"/>
    </location>
</feature>
<dbReference type="Pfam" id="PF12853">
    <property type="entry name" value="NADH_u_ox_C"/>
    <property type="match status" value="1"/>
</dbReference>
<evidence type="ECO:0000313" key="5">
    <source>
        <dbReference type="Proteomes" id="UP001388673"/>
    </source>
</evidence>
<dbReference type="EMBL" id="JBCAWK010000006">
    <property type="protein sequence ID" value="KAK8854526.1"/>
    <property type="molecule type" value="Genomic_DNA"/>
</dbReference>
<protein>
    <submittedName>
        <fullName evidence="4">Uncharacterized protein</fullName>
    </submittedName>
</protein>
<dbReference type="PANTHER" id="PTHR34062">
    <property type="entry name" value="OXIDOREDUCTASE 21 KDA SUBUNIT, PUTATIVE (AFU_ORTHOLOGUE AFUA_4G04750)-RELATED"/>
    <property type="match status" value="1"/>
</dbReference>
<keyword evidence="5" id="KW-1185">Reference proteome</keyword>
<keyword evidence="1" id="KW-1133">Transmembrane helix</keyword>
<evidence type="ECO:0000259" key="2">
    <source>
        <dbReference type="Pfam" id="PF10785"/>
    </source>
</evidence>
<evidence type="ECO:0000256" key="1">
    <source>
        <dbReference type="SAM" id="Phobius"/>
    </source>
</evidence>
<evidence type="ECO:0000313" key="4">
    <source>
        <dbReference type="EMBL" id="KAK8854526.1"/>
    </source>
</evidence>
<comment type="caution">
    <text evidence="4">The sequence shown here is derived from an EMBL/GenBank/DDBJ whole genome shotgun (WGS) entry which is preliminary data.</text>
</comment>
<feature type="domain" description="NADH-ubiquinone oxidoreductase 21kDa subunit N-terminal" evidence="2">
    <location>
        <begin position="8"/>
        <end position="93"/>
    </location>
</feature>
<dbReference type="InterPro" id="IPR019721">
    <property type="entry name" value="NADH-UbQ_OxRdtase_su21_N"/>
</dbReference>
<dbReference type="Proteomes" id="UP001388673">
    <property type="component" value="Unassembled WGS sequence"/>
</dbReference>
<feature type="domain" description="NADH-ubiquinone oxidoreductase 21kDa subunit C-terminal fungi" evidence="3">
    <location>
        <begin position="104"/>
        <end position="163"/>
    </location>
</feature>
<organism evidence="4 5">
    <name type="scientific">Kwoniella newhampshirensis</name>
    <dbReference type="NCBI Taxonomy" id="1651941"/>
    <lineage>
        <taxon>Eukaryota</taxon>
        <taxon>Fungi</taxon>
        <taxon>Dikarya</taxon>
        <taxon>Basidiomycota</taxon>
        <taxon>Agaricomycotina</taxon>
        <taxon>Tremellomycetes</taxon>
        <taxon>Tremellales</taxon>
        <taxon>Cryptococcaceae</taxon>
        <taxon>Kwoniella</taxon>
    </lineage>
</organism>
<dbReference type="RefSeq" id="XP_066802764.1">
    <property type="nucleotide sequence ID" value="XM_066946372.1"/>
</dbReference>
<dbReference type="GeneID" id="92180523"/>
<dbReference type="KEGG" id="kne:92180523"/>
<dbReference type="Pfam" id="PF10785">
    <property type="entry name" value="NADH-u_ox-rdase"/>
    <property type="match status" value="1"/>
</dbReference>
<dbReference type="InterPro" id="IPR024549">
    <property type="entry name" value="NADH-UbQ_OxRdtase_su21_C_fun"/>
</dbReference>
<gene>
    <name evidence="4" type="ORF">IAR55_003265</name>
</gene>
<proteinExistence type="predicted"/>